<sequence length="462" mass="50564">MNSNDRLASKKSVIFYGAGDFASQLVWTYIGAYLTVFYTDIVGLTPSIIAAIMLGARIWDAFNDPVMGNIAENTRTKFGRFRPYIAFGSPLLAVFSVLTFTNPFADNSTIQIIWATVTYAVTGMLYTLVNIPYAALSGVMTTNTYQRNQINSSRNIGMNLGMIFVNALSIPIAIFFSGEGATATTQDGYAMTALLYSTLSVPLFLLVFFTAKEKIQPKNEHKNNSVKVTFNNLVSNKYLMIVTAIMLIQMTAFMGRISVSIYYVIYCLGSYSLIAVFFTIPSIGAVIGSIFVPFLAEKYGKRNVLMCSMLIQALGLIIIYLSPFNNLTYVFIGCVIFGLFNVGFPMTLSMVADSVDYMESKTGIRTDGTAYATYGLATKMGSAIGGSVGILIIGSFGYVANQNQTMEAINGINLVVNLIPALLFVLASAFCLMWDIDDVDVKGFKKDTRNNKIDTLINSTKL</sequence>
<feature type="transmembrane region" description="Helical" evidence="5">
    <location>
        <begin position="414"/>
        <end position="436"/>
    </location>
</feature>
<evidence type="ECO:0000256" key="1">
    <source>
        <dbReference type="ARBA" id="ARBA00009617"/>
    </source>
</evidence>
<dbReference type="GO" id="GO:0005886">
    <property type="term" value="C:plasma membrane"/>
    <property type="evidence" value="ECO:0007669"/>
    <property type="project" value="TreeGrafter"/>
</dbReference>
<dbReference type="InterPro" id="IPR039672">
    <property type="entry name" value="MFS_2"/>
</dbReference>
<keyword evidence="3 5" id="KW-1133">Transmembrane helix</keyword>
<feature type="transmembrane region" description="Helical" evidence="5">
    <location>
        <begin position="81"/>
        <end position="100"/>
    </location>
</feature>
<evidence type="ECO:0000256" key="4">
    <source>
        <dbReference type="ARBA" id="ARBA00023136"/>
    </source>
</evidence>
<dbReference type="Proteomes" id="UP000184774">
    <property type="component" value="Unassembled WGS sequence"/>
</dbReference>
<feature type="transmembrane region" description="Helical" evidence="5">
    <location>
        <begin position="188"/>
        <end position="209"/>
    </location>
</feature>
<dbReference type="PANTHER" id="PTHR11328">
    <property type="entry name" value="MAJOR FACILITATOR SUPERFAMILY DOMAIN-CONTAINING PROTEIN"/>
    <property type="match status" value="1"/>
</dbReference>
<evidence type="ECO:0000256" key="3">
    <source>
        <dbReference type="ARBA" id="ARBA00022989"/>
    </source>
</evidence>
<dbReference type="Gene3D" id="1.20.1250.20">
    <property type="entry name" value="MFS general substrate transporter like domains"/>
    <property type="match status" value="2"/>
</dbReference>
<dbReference type="PROSITE" id="PS50850">
    <property type="entry name" value="MFS"/>
    <property type="match status" value="1"/>
</dbReference>
<keyword evidence="2 5" id="KW-0812">Transmembrane</keyword>
<feature type="transmembrane region" description="Helical" evidence="5">
    <location>
        <begin position="371"/>
        <end position="394"/>
    </location>
</feature>
<dbReference type="OrthoDB" id="181905at2"/>
<accession>A0A1N6MAT7</accession>
<dbReference type="GO" id="GO:0015293">
    <property type="term" value="F:symporter activity"/>
    <property type="evidence" value="ECO:0007669"/>
    <property type="project" value="InterPro"/>
</dbReference>
<feature type="transmembrane region" description="Helical" evidence="5">
    <location>
        <begin position="303"/>
        <end position="321"/>
    </location>
</feature>
<feature type="transmembrane region" description="Helical" evidence="5">
    <location>
        <begin position="238"/>
        <end position="265"/>
    </location>
</feature>
<dbReference type="GO" id="GO:0008643">
    <property type="term" value="P:carbohydrate transport"/>
    <property type="evidence" value="ECO:0007669"/>
    <property type="project" value="InterPro"/>
</dbReference>
<feature type="transmembrane region" description="Helical" evidence="5">
    <location>
        <begin position="36"/>
        <end position="60"/>
    </location>
</feature>
<dbReference type="SUPFAM" id="SSF103473">
    <property type="entry name" value="MFS general substrate transporter"/>
    <property type="match status" value="1"/>
</dbReference>
<feature type="transmembrane region" description="Helical" evidence="5">
    <location>
        <begin position="271"/>
        <end position="296"/>
    </location>
</feature>
<dbReference type="GO" id="GO:0006814">
    <property type="term" value="P:sodium ion transport"/>
    <property type="evidence" value="ECO:0007669"/>
    <property type="project" value="InterPro"/>
</dbReference>
<feature type="transmembrane region" description="Helical" evidence="5">
    <location>
        <begin position="156"/>
        <end position="176"/>
    </location>
</feature>
<feature type="transmembrane region" description="Helical" evidence="5">
    <location>
        <begin position="12"/>
        <end position="30"/>
    </location>
</feature>
<proteinExistence type="inferred from homology"/>
<dbReference type="Pfam" id="PF13347">
    <property type="entry name" value="MFS_2"/>
    <property type="match status" value="1"/>
</dbReference>
<dbReference type="NCBIfam" id="TIGR00792">
    <property type="entry name" value="gph"/>
    <property type="match status" value="1"/>
</dbReference>
<evidence type="ECO:0000313" key="7">
    <source>
        <dbReference type="EMBL" id="SIO96568.1"/>
    </source>
</evidence>
<evidence type="ECO:0000256" key="2">
    <source>
        <dbReference type="ARBA" id="ARBA00022692"/>
    </source>
</evidence>
<feature type="domain" description="Major facilitator superfamily (MFS) profile" evidence="6">
    <location>
        <begin position="239"/>
        <end position="462"/>
    </location>
</feature>
<organism evidence="7 8">
    <name type="scientific">Vibrio spartinae</name>
    <dbReference type="NCBI Taxonomy" id="1918945"/>
    <lineage>
        <taxon>Bacteria</taxon>
        <taxon>Pseudomonadati</taxon>
        <taxon>Pseudomonadota</taxon>
        <taxon>Gammaproteobacteria</taxon>
        <taxon>Vibrionales</taxon>
        <taxon>Vibrionaceae</taxon>
        <taxon>Vibrio</taxon>
    </lineage>
</organism>
<evidence type="ECO:0000313" key="8">
    <source>
        <dbReference type="Proteomes" id="UP000184774"/>
    </source>
</evidence>
<feature type="transmembrane region" description="Helical" evidence="5">
    <location>
        <begin position="112"/>
        <end position="136"/>
    </location>
</feature>
<keyword evidence="4 5" id="KW-0472">Membrane</keyword>
<dbReference type="InterPro" id="IPR036259">
    <property type="entry name" value="MFS_trans_sf"/>
</dbReference>
<dbReference type="RefSeq" id="WP_074374996.1">
    <property type="nucleotide sequence ID" value="NZ_AP024907.1"/>
</dbReference>
<feature type="transmembrane region" description="Helical" evidence="5">
    <location>
        <begin position="327"/>
        <end position="351"/>
    </location>
</feature>
<gene>
    <name evidence="7" type="primary">yjmB</name>
    <name evidence="7" type="ORF">VSP9026_04371</name>
</gene>
<dbReference type="PANTHER" id="PTHR11328:SF24">
    <property type="entry name" value="MAJOR FACILITATOR SUPERFAMILY (MFS) PROFILE DOMAIN-CONTAINING PROTEIN"/>
    <property type="match status" value="1"/>
</dbReference>
<dbReference type="CDD" id="cd17332">
    <property type="entry name" value="MFS_MelB_like"/>
    <property type="match status" value="1"/>
</dbReference>
<name>A0A1N6MAT7_9VIBR</name>
<dbReference type="InterPro" id="IPR020846">
    <property type="entry name" value="MFS_dom"/>
</dbReference>
<comment type="similarity">
    <text evidence="1">Belongs to the sodium:galactoside symporter (TC 2.A.2) family.</text>
</comment>
<dbReference type="InterPro" id="IPR001927">
    <property type="entry name" value="Na/Gal_symport"/>
</dbReference>
<dbReference type="AlphaFoldDB" id="A0A1N6MAT7"/>
<reference evidence="7 8" key="1">
    <citation type="submission" date="2016-12" db="EMBL/GenBank/DDBJ databases">
        <authorList>
            <person name="Song W.-J."/>
            <person name="Kurnit D.M."/>
        </authorList>
    </citation>
    <scope>NUCLEOTIDE SEQUENCE [LARGE SCALE GENOMIC DNA]</scope>
    <source>
        <strain evidence="7 8">CECT 9026</strain>
    </source>
</reference>
<evidence type="ECO:0000256" key="5">
    <source>
        <dbReference type="SAM" id="Phobius"/>
    </source>
</evidence>
<evidence type="ECO:0000259" key="6">
    <source>
        <dbReference type="PROSITE" id="PS50850"/>
    </source>
</evidence>
<dbReference type="EMBL" id="FSSB01000033">
    <property type="protein sequence ID" value="SIO96568.1"/>
    <property type="molecule type" value="Genomic_DNA"/>
</dbReference>
<protein>
    <submittedName>
        <fullName evidence="7">Putative symporter YjmB</fullName>
    </submittedName>
</protein>